<dbReference type="OMA" id="PMPRDSQ"/>
<feature type="compositionally biased region" description="Polar residues" evidence="1">
    <location>
        <begin position="464"/>
        <end position="474"/>
    </location>
</feature>
<feature type="compositionally biased region" description="Basic and acidic residues" evidence="1">
    <location>
        <begin position="507"/>
        <end position="519"/>
    </location>
</feature>
<sequence length="569" mass="61139">MAPTFRSSRSGRQFVETANRSRTSAADHDIFEGLPIRRWSRQSHTISQEAKTEIPADNAGTTSSTITGKTDHHHPFPELPMPKDSHLLAPQSRALLRAARAGYIYLLPATKDTQPVDEREGHDMEDATTPAAKMERSYTTRKWSQVPRHVELPEVEFLAKRRPGLPSLYGASGAVTAAVPNASQPMRKAKIRKINPDTGNITIYDAWIPEGQKVEGEIKDESQAANGQQDVTVIKATPAPGTVVEGVGVANAEGIVVASTAVESPAKRKGPPPPKRKGRGLRGRGRKKVMFAPGEGAEVGGEDRPADGEQEEDDEDEEGEEGEDAEDAEDAEETTKHGETPQVDTPVAPATAPKLDPEAMPSLTPQPVAAENNVVSSAVEHLIPQPQSPVRPESEQLTPPAGPGLAIESSNVEEVSEVKPEPTPSADMMEDVQQTQPNPAGTVTERVEVTETVQPAPDEKVAVQSETKVAQTVPSDVPVPSETVEGSGRASITPEIQPNQMNTLVKEPARPTETYHIKTEQSPVVGAPDTEVKTENEPESTDIPTMQHPPIEDTKTATEMTIENKAGES</sequence>
<dbReference type="InParanoid" id="B8MLW3"/>
<gene>
    <name evidence="2" type="ORF">TSTA_101290</name>
</gene>
<protein>
    <recommendedName>
        <fullName evidence="4">LYR family protein</fullName>
    </recommendedName>
</protein>
<feature type="region of interest" description="Disordered" evidence="1">
    <location>
        <begin position="41"/>
        <end position="76"/>
    </location>
</feature>
<evidence type="ECO:0000313" key="3">
    <source>
        <dbReference type="Proteomes" id="UP000001745"/>
    </source>
</evidence>
<proteinExistence type="predicted"/>
<evidence type="ECO:0000256" key="1">
    <source>
        <dbReference type="SAM" id="MobiDB-lite"/>
    </source>
</evidence>
<feature type="region of interest" description="Disordered" evidence="1">
    <location>
        <begin position="1"/>
        <end position="27"/>
    </location>
</feature>
<feature type="compositionally biased region" description="Acidic residues" evidence="1">
    <location>
        <begin position="308"/>
        <end position="332"/>
    </location>
</feature>
<evidence type="ECO:0000313" key="2">
    <source>
        <dbReference type="EMBL" id="EED13889.1"/>
    </source>
</evidence>
<feature type="region of interest" description="Disordered" evidence="1">
    <location>
        <begin position="461"/>
        <end position="569"/>
    </location>
</feature>
<dbReference type="eggNOG" id="ENOG502S36A">
    <property type="taxonomic scope" value="Eukaryota"/>
</dbReference>
<dbReference type="GeneID" id="8101817"/>
<feature type="compositionally biased region" description="Basic residues" evidence="1">
    <location>
        <begin position="267"/>
        <end position="289"/>
    </location>
</feature>
<dbReference type="VEuPathDB" id="FungiDB:TSTA_101290"/>
<dbReference type="EMBL" id="EQ962658">
    <property type="protein sequence ID" value="EED13889.1"/>
    <property type="molecule type" value="Genomic_DNA"/>
</dbReference>
<accession>B8MLW3</accession>
<dbReference type="RefSeq" id="XP_002486127.1">
    <property type="nucleotide sequence ID" value="XM_002486082.1"/>
</dbReference>
<dbReference type="OrthoDB" id="275715at2759"/>
<dbReference type="STRING" id="441959.B8MLW3"/>
<feature type="compositionally biased region" description="Polar residues" evidence="1">
    <location>
        <begin position="494"/>
        <end position="503"/>
    </location>
</feature>
<feature type="compositionally biased region" description="Polar residues" evidence="1">
    <location>
        <begin position="1"/>
        <end position="24"/>
    </location>
</feature>
<keyword evidence="3" id="KW-1185">Reference proteome</keyword>
<name>B8MLW3_TALSN</name>
<feature type="compositionally biased region" description="Polar residues" evidence="1">
    <location>
        <begin position="59"/>
        <end position="68"/>
    </location>
</feature>
<feature type="compositionally biased region" description="Polar residues" evidence="1">
    <location>
        <begin position="432"/>
        <end position="441"/>
    </location>
</feature>
<organism evidence="2 3">
    <name type="scientific">Talaromyces stipitatus (strain ATCC 10500 / CBS 375.48 / QM 6759 / NRRL 1006)</name>
    <name type="common">Penicillium stipitatum</name>
    <dbReference type="NCBI Taxonomy" id="441959"/>
    <lineage>
        <taxon>Eukaryota</taxon>
        <taxon>Fungi</taxon>
        <taxon>Dikarya</taxon>
        <taxon>Ascomycota</taxon>
        <taxon>Pezizomycotina</taxon>
        <taxon>Eurotiomycetes</taxon>
        <taxon>Eurotiomycetidae</taxon>
        <taxon>Eurotiales</taxon>
        <taxon>Trichocomaceae</taxon>
        <taxon>Talaromyces</taxon>
        <taxon>Talaromyces sect. Talaromyces</taxon>
    </lineage>
</organism>
<reference evidence="3" key="1">
    <citation type="journal article" date="2015" name="Genome Announc.">
        <title>Genome sequence of the AIDS-associated pathogen Penicillium marneffei (ATCC18224) and its near taxonomic relative Talaromyces stipitatus (ATCC10500).</title>
        <authorList>
            <person name="Nierman W.C."/>
            <person name="Fedorova-Abrams N.D."/>
            <person name="Andrianopoulos A."/>
        </authorList>
    </citation>
    <scope>NUCLEOTIDE SEQUENCE [LARGE SCALE GENOMIC DNA]</scope>
    <source>
        <strain evidence="3">ATCC 10500 / CBS 375.48 / QM 6759 / NRRL 1006</strain>
    </source>
</reference>
<evidence type="ECO:0008006" key="4">
    <source>
        <dbReference type="Google" id="ProtNLM"/>
    </source>
</evidence>
<dbReference type="PhylomeDB" id="B8MLW3"/>
<dbReference type="Proteomes" id="UP000001745">
    <property type="component" value="Unassembled WGS sequence"/>
</dbReference>
<feature type="region of interest" description="Disordered" evidence="1">
    <location>
        <begin position="262"/>
        <end position="443"/>
    </location>
</feature>
<dbReference type="HOGENOM" id="CLU_479112_0_0_1"/>
<feature type="compositionally biased region" description="Low complexity" evidence="1">
    <location>
        <begin position="368"/>
        <end position="380"/>
    </location>
</feature>
<dbReference type="AlphaFoldDB" id="B8MLW3"/>